<dbReference type="PROSITE" id="PS50279">
    <property type="entry name" value="BPTI_KUNITZ_2"/>
    <property type="match status" value="14"/>
</dbReference>
<dbReference type="SMART" id="SM00131">
    <property type="entry name" value="KU"/>
    <property type="match status" value="14"/>
</dbReference>
<feature type="domain" description="BPTI/Kunitz inhibitor" evidence="2">
    <location>
        <begin position="588"/>
        <end position="638"/>
    </location>
</feature>
<feature type="domain" description="BPTI/Kunitz inhibitor" evidence="2">
    <location>
        <begin position="696"/>
        <end position="746"/>
    </location>
</feature>
<dbReference type="PANTHER" id="PTHR46339:SF1">
    <property type="entry name" value="BPTI_KUNITZ INHIBITOR DOMAIN-CONTAINING PROTEIN"/>
    <property type="match status" value="1"/>
</dbReference>
<name>A0A0N4Z5A5_PARTI</name>
<feature type="domain" description="BPTI/Kunitz inhibitor" evidence="2">
    <location>
        <begin position="204"/>
        <end position="254"/>
    </location>
</feature>
<dbReference type="SMART" id="SM00289">
    <property type="entry name" value="WR1"/>
    <property type="match status" value="10"/>
</dbReference>
<keyword evidence="1" id="KW-0472">Membrane</keyword>
<keyword evidence="3" id="KW-1185">Reference proteome</keyword>
<feature type="domain" description="BPTI/Kunitz inhibitor" evidence="2">
    <location>
        <begin position="1436"/>
        <end position="1486"/>
    </location>
</feature>
<feature type="domain" description="BPTI/Kunitz inhibitor" evidence="2">
    <location>
        <begin position="1122"/>
        <end position="1176"/>
    </location>
</feature>
<accession>A0A0N4Z5A5</accession>
<evidence type="ECO:0000256" key="1">
    <source>
        <dbReference type="SAM" id="Phobius"/>
    </source>
</evidence>
<dbReference type="InterPro" id="IPR028150">
    <property type="entry name" value="Lustrin_cystein"/>
</dbReference>
<feature type="domain" description="BPTI/Kunitz inhibitor" evidence="2">
    <location>
        <begin position="377"/>
        <end position="427"/>
    </location>
</feature>
<sequence length="1548" mass="170266">MGLLSKINKHNTILYLYILLLHSTIIFSYNSINGTQDDYSNYNTYSLNQQQTQYSSYPQYSSSSSTGNCNLPQQIGTGPYRIPRWYYNPTRQRCELFYWSGCCGNSNNFQSFQNCQSSCEGSISMPTSYLSPMLVQNVVTQPNSYQIIYDKNNFINSGNNNNHQLGSTPPTNYQVTTTQQKNILSPQLIKITVPPKRILSTDPCQQPYSPGYGDKQIPRWFYLPSANTCMKFYYYGNGGDSNNFESEPSCRARCIGNGQKIKVNININKPIDSITQPYKTTSLPTTTKSITTFTVKPTIIVNNRNNNNLNNNIYISNNQESQAQESPNPCAYGPSIAVESLTKCSSSNQCGSDQFCHIGATSQTTVCCNKPNNVDVCNQALNTGIGTSNLQRWYYNKNTGQCQSCIYRGLQGNENNFLNKNDCDNACAINPCKSGSPYKVNGNNVQCSVNNANVCPSGYYCHYGGNAQTTVCCQALVETPCIDTVTPGEGTDNLERYYYNQNKNKCDSFIYHGVKGGSNNFLTKKQCESACSVFINPCLNGSPFMESNGKARKCLSNNNKNQCPSNYFCHYGTSDETTLCCPMKHGYCNGGLVVGEGTSILKRWYYNENDRKCYMFNYKGLKGSENNFLSQQICESNCPVWVNPCLEGQPILLSNSLKPVICNYKNPNSCVNTHYCHVGATTDSNVCCPKQGNSPCSLPLLVGEGTSSLKRWYFDSTKKTCLPFNYKGSRGNMNNFLCQDDCEKACPVFIDPCPSSKYLSSEKQNYNSCSLSQGCSQGFWCHFGADKETTVCCPNSSDPCSQIFGYEGYGNLKLIRWSYDGKEKKCKQFYYQGLKGTQNNFLSRGECEKTCPVYDNPCKKGEPLLSGGRPVLCNSYNDTICSSDRYCHFGDNDVNYCCPKIGGDPCNQVMDCGRGSLSLVRWYWNVAQQKCVQFIYLGQKGNQNNFVSQQACENVCYELDNPCAGGNPELTQNNRPLQCSITSNTCSSNYWCHFGATTSTTVCCPNRVPDSDICSLPMVIGTGGDSLQRWYFDSTTKQCVQFTYSGRYGNQNNFLSQQACQSSCQTFDNVCPSGEPLLDESKTPVPCTFGSDSCGSSHWCHLGTVPGDYQCCPGQPTNPSACQGMAPSAGVLGPTGQSVTRYYYDLATLSCKTFEYFGRKGNANNFISEEDCKATCNVFSNPCNMNIPLPPTYCTSSSNCGSDQYCHIGISSATSVCCPSEGNPCILPLAVGNGNVAISRYYYDSNQFSCQQFTYTGSGGNQNNFLTQQECEQTCAPNPCASGMPYVGPDGRAQSCTSSANVNSCPANHWCHIGSDATTTVCCPNKQNNVCGLPMSTGEGNAILERYYFDATTKSCQPFIYKGLKGNENNFLSLRACQLACQQLENPCIGQPAKSITGQVLFCSATNQDACPVNFWCHLGATPETTVCCPGATNACSVPLAPGTGDAGLARWYYSSDEKACVPFQYNGMRGNKNNFLSQSDCERICPEELCLLSIDTGACNNASTRYAFDRTTQRCSSFTYSGCGGNNNNFLTLSDCLDTCGGVGFRR</sequence>
<dbReference type="CDD" id="cd22593">
    <property type="entry name" value="Kunitz_conkunitzin"/>
    <property type="match status" value="12"/>
</dbReference>
<feature type="domain" description="BPTI/Kunitz inhibitor" evidence="2">
    <location>
        <begin position="481"/>
        <end position="531"/>
    </location>
</feature>
<feature type="domain" description="BPTI/Kunitz inhibitor" evidence="2">
    <location>
        <begin position="69"/>
        <end position="119"/>
    </location>
</feature>
<evidence type="ECO:0000313" key="3">
    <source>
        <dbReference type="Proteomes" id="UP000038045"/>
    </source>
</evidence>
<feature type="transmembrane region" description="Helical" evidence="1">
    <location>
        <begin position="12"/>
        <end position="32"/>
    </location>
</feature>
<dbReference type="Pfam" id="PF00014">
    <property type="entry name" value="Kunitz_BPTI"/>
    <property type="match status" value="14"/>
</dbReference>
<dbReference type="PROSITE" id="PS00280">
    <property type="entry name" value="BPTI_KUNITZ_1"/>
    <property type="match status" value="2"/>
</dbReference>
<feature type="domain" description="BPTI/Kunitz inhibitor" evidence="2">
    <location>
        <begin position="781"/>
        <end position="851"/>
    </location>
</feature>
<feature type="domain" description="BPTI/Kunitz inhibitor" evidence="2">
    <location>
        <begin position="1014"/>
        <end position="1064"/>
    </location>
</feature>
<dbReference type="InterPro" id="IPR036880">
    <property type="entry name" value="Kunitz_BPTI_sf"/>
</dbReference>
<feature type="domain" description="BPTI/Kunitz inhibitor" evidence="2">
    <location>
        <begin position="906"/>
        <end position="956"/>
    </location>
</feature>
<dbReference type="WBParaSite" id="PTRK_0000220700.1">
    <property type="protein sequence ID" value="PTRK_0000220700.1"/>
    <property type="gene ID" value="PTRK_0000220700"/>
</dbReference>
<feature type="domain" description="BPTI/Kunitz inhibitor" evidence="2">
    <location>
        <begin position="1491"/>
        <end position="1541"/>
    </location>
</feature>
<evidence type="ECO:0000313" key="4">
    <source>
        <dbReference type="WBParaSite" id="PTRK_0000220700.1"/>
    </source>
</evidence>
<dbReference type="InterPro" id="IPR020901">
    <property type="entry name" value="Prtase_inh_Kunz-CS"/>
</dbReference>
<feature type="domain" description="BPTI/Kunitz inhibitor" evidence="2">
    <location>
        <begin position="1225"/>
        <end position="1275"/>
    </location>
</feature>
<keyword evidence="1" id="KW-0812">Transmembrane</keyword>
<dbReference type="InterPro" id="IPR002223">
    <property type="entry name" value="Kunitz_BPTI"/>
</dbReference>
<keyword evidence="1" id="KW-1133">Transmembrane helix</keyword>
<dbReference type="Pfam" id="PF14625">
    <property type="entry name" value="Lustrin_cystein"/>
    <property type="match status" value="10"/>
</dbReference>
<dbReference type="Gene3D" id="4.10.410.10">
    <property type="entry name" value="Pancreatic trypsin inhibitor Kunitz domain"/>
    <property type="match status" value="14"/>
</dbReference>
<dbReference type="Proteomes" id="UP000038045">
    <property type="component" value="Unplaced"/>
</dbReference>
<dbReference type="SUPFAM" id="SSF57362">
    <property type="entry name" value="BPTI-like"/>
    <property type="match status" value="14"/>
</dbReference>
<dbReference type="InterPro" id="IPR006150">
    <property type="entry name" value="Cys_repeat_1"/>
</dbReference>
<dbReference type="PANTHER" id="PTHR46339">
    <property type="entry name" value="PROTEIN CBG15282-RELATED"/>
    <property type="match status" value="1"/>
</dbReference>
<dbReference type="GO" id="GO:0004867">
    <property type="term" value="F:serine-type endopeptidase inhibitor activity"/>
    <property type="evidence" value="ECO:0007669"/>
    <property type="project" value="InterPro"/>
</dbReference>
<protein>
    <submittedName>
        <fullName evidence="4">Kunitz/Bovine pancreatic trypsin inhibitor domain protein</fullName>
    </submittedName>
</protein>
<organism evidence="3 4">
    <name type="scientific">Parastrongyloides trichosuri</name>
    <name type="common">Possum-specific nematode worm</name>
    <dbReference type="NCBI Taxonomy" id="131310"/>
    <lineage>
        <taxon>Eukaryota</taxon>
        <taxon>Metazoa</taxon>
        <taxon>Ecdysozoa</taxon>
        <taxon>Nematoda</taxon>
        <taxon>Chromadorea</taxon>
        <taxon>Rhabditida</taxon>
        <taxon>Tylenchina</taxon>
        <taxon>Panagrolaimomorpha</taxon>
        <taxon>Strongyloidoidea</taxon>
        <taxon>Strongyloididae</taxon>
        <taxon>Parastrongyloides</taxon>
    </lineage>
</organism>
<reference evidence="4" key="1">
    <citation type="submission" date="2017-02" db="UniProtKB">
        <authorList>
            <consortium name="WormBaseParasite"/>
        </authorList>
    </citation>
    <scope>IDENTIFICATION</scope>
</reference>
<dbReference type="STRING" id="131310.A0A0N4Z5A5"/>
<dbReference type="PRINTS" id="PR00759">
    <property type="entry name" value="BASICPTASE"/>
</dbReference>
<dbReference type="CDD" id="cd00109">
    <property type="entry name" value="Kunitz-type"/>
    <property type="match status" value="2"/>
</dbReference>
<dbReference type="InterPro" id="IPR053014">
    <property type="entry name" value="Cuticle_assoc_divergent"/>
</dbReference>
<feature type="domain" description="BPTI/Kunitz inhibitor" evidence="2">
    <location>
        <begin position="1331"/>
        <end position="1381"/>
    </location>
</feature>
<proteinExistence type="predicted"/>
<evidence type="ECO:0000259" key="2">
    <source>
        <dbReference type="PROSITE" id="PS50279"/>
    </source>
</evidence>